<evidence type="ECO:0000256" key="3">
    <source>
        <dbReference type="ARBA" id="ARBA00023125"/>
    </source>
</evidence>
<dbReference type="Pfam" id="PF00589">
    <property type="entry name" value="Phage_integrase"/>
    <property type="match status" value="1"/>
</dbReference>
<dbReference type="EMBL" id="LYBM01000084">
    <property type="protein sequence ID" value="ODA28875.1"/>
    <property type="molecule type" value="Genomic_DNA"/>
</dbReference>
<comment type="similarity">
    <text evidence="1">Belongs to the 'phage' integrase family.</text>
</comment>
<evidence type="ECO:0000313" key="7">
    <source>
        <dbReference type="Proteomes" id="UP000094936"/>
    </source>
</evidence>
<dbReference type="Gene3D" id="3.30.160.390">
    <property type="entry name" value="Integrase, DNA-binding domain"/>
    <property type="match status" value="1"/>
</dbReference>
<dbReference type="Gene3D" id="1.10.150.130">
    <property type="match status" value="1"/>
</dbReference>
<dbReference type="InterPro" id="IPR011010">
    <property type="entry name" value="DNA_brk_join_enz"/>
</dbReference>
<dbReference type="InterPro" id="IPR025166">
    <property type="entry name" value="Integrase_DNA_bind_dom"/>
</dbReference>
<dbReference type="InterPro" id="IPR010998">
    <property type="entry name" value="Integrase_recombinase_N"/>
</dbReference>
<dbReference type="RefSeq" id="WP_068905670.1">
    <property type="nucleotide sequence ID" value="NZ_JBHUIF010000013.1"/>
</dbReference>
<dbReference type="InterPro" id="IPR038488">
    <property type="entry name" value="Integrase_DNA-bd_sf"/>
</dbReference>
<keyword evidence="4" id="KW-0233">DNA recombination</keyword>
<feature type="domain" description="Tyr recombinase" evidence="5">
    <location>
        <begin position="218"/>
        <end position="395"/>
    </location>
</feature>
<dbReference type="InterPro" id="IPR002104">
    <property type="entry name" value="Integrase_catalytic"/>
</dbReference>
<dbReference type="SUPFAM" id="SSF56349">
    <property type="entry name" value="DNA breaking-rejoining enzymes"/>
    <property type="match status" value="1"/>
</dbReference>
<gene>
    <name evidence="6" type="ORF">A8L45_22935</name>
</gene>
<dbReference type="AlphaFoldDB" id="A0A1C3E6K0"/>
<dbReference type="CDD" id="cd00801">
    <property type="entry name" value="INT_P4_C"/>
    <property type="match status" value="1"/>
</dbReference>
<evidence type="ECO:0000256" key="4">
    <source>
        <dbReference type="ARBA" id="ARBA00023172"/>
    </source>
</evidence>
<dbReference type="OrthoDB" id="9795573at2"/>
<dbReference type="GO" id="GO:0015074">
    <property type="term" value="P:DNA integration"/>
    <property type="evidence" value="ECO:0007669"/>
    <property type="project" value="UniProtKB-KW"/>
</dbReference>
<dbReference type="PROSITE" id="PS51898">
    <property type="entry name" value="TYR_RECOMBINASE"/>
    <property type="match status" value="1"/>
</dbReference>
<keyword evidence="2" id="KW-0229">DNA integration</keyword>
<sequence>MNLNQRAFFASTIPLKISDAQIKKHMPDLRVRQLKDIRTSLYLRFNAERSGGTWWFYRYQDGKQHSYRIGTYPATQAKDVMALVSATTVNIAKGEVVSCNKFNTVDELITWHVKREFARGKSSRARLNNLKSMADKHLISIFHGQPLTTLDHDTFDNELVQPLFELGYSVSYVKALFSMVKTAFSMAKKLKQITSDPVRGIKFMDFFADNFSLTKAQVRGCRLNTDQLPDILLKTQQSPPAVRVLITMILAHGTRIGETRKAQWSNISFTQKTWRIPQTDTKNKSEMVYPLSPDMIELLRSYRDWQIALGYEGECVFPVSFKNDQPLYGSLASEWVKSVSGKAWSAHDLRKRARSIWQNIGVDYIVCELLLNHARDKLDQAYIHSHMELKKKEALEAYHLWLKSCCATCFEPVSIDR</sequence>
<dbReference type="STRING" id="1080227.A8L45_22935"/>
<dbReference type="InterPro" id="IPR050808">
    <property type="entry name" value="Phage_Integrase"/>
</dbReference>
<proteinExistence type="inferred from homology"/>
<evidence type="ECO:0000256" key="1">
    <source>
        <dbReference type="ARBA" id="ARBA00008857"/>
    </source>
</evidence>
<accession>A0A1C3E6K0</accession>
<organism evidence="6 7">
    <name type="scientific">Veronia pacifica</name>
    <dbReference type="NCBI Taxonomy" id="1080227"/>
    <lineage>
        <taxon>Bacteria</taxon>
        <taxon>Pseudomonadati</taxon>
        <taxon>Pseudomonadota</taxon>
        <taxon>Gammaproteobacteria</taxon>
        <taxon>Vibrionales</taxon>
        <taxon>Vibrionaceae</taxon>
        <taxon>Veronia</taxon>
    </lineage>
</organism>
<keyword evidence="7" id="KW-1185">Reference proteome</keyword>
<dbReference type="InterPro" id="IPR013762">
    <property type="entry name" value="Integrase-like_cat_sf"/>
</dbReference>
<dbReference type="Proteomes" id="UP000094936">
    <property type="component" value="Unassembled WGS sequence"/>
</dbReference>
<protein>
    <recommendedName>
        <fullName evidence="5">Tyr recombinase domain-containing protein</fullName>
    </recommendedName>
</protein>
<dbReference type="Pfam" id="PF13356">
    <property type="entry name" value="Arm-DNA-bind_3"/>
    <property type="match status" value="1"/>
</dbReference>
<dbReference type="PANTHER" id="PTHR30629">
    <property type="entry name" value="PROPHAGE INTEGRASE"/>
    <property type="match status" value="1"/>
</dbReference>
<dbReference type="Gene3D" id="1.10.443.10">
    <property type="entry name" value="Intergrase catalytic core"/>
    <property type="match status" value="1"/>
</dbReference>
<comment type="caution">
    <text evidence="6">The sequence shown here is derived from an EMBL/GenBank/DDBJ whole genome shotgun (WGS) entry which is preliminary data.</text>
</comment>
<evidence type="ECO:0000259" key="5">
    <source>
        <dbReference type="PROSITE" id="PS51898"/>
    </source>
</evidence>
<keyword evidence="3" id="KW-0238">DNA-binding</keyword>
<evidence type="ECO:0000313" key="6">
    <source>
        <dbReference type="EMBL" id="ODA28875.1"/>
    </source>
</evidence>
<dbReference type="GO" id="GO:0006310">
    <property type="term" value="P:DNA recombination"/>
    <property type="evidence" value="ECO:0007669"/>
    <property type="project" value="UniProtKB-KW"/>
</dbReference>
<dbReference type="PANTHER" id="PTHR30629:SF6">
    <property type="entry name" value="PROPHAGE INTEGRASE INTA-RELATED"/>
    <property type="match status" value="1"/>
</dbReference>
<dbReference type="GO" id="GO:0003677">
    <property type="term" value="F:DNA binding"/>
    <property type="evidence" value="ECO:0007669"/>
    <property type="project" value="UniProtKB-KW"/>
</dbReference>
<evidence type="ECO:0000256" key="2">
    <source>
        <dbReference type="ARBA" id="ARBA00022908"/>
    </source>
</evidence>
<name>A0A1C3E6K0_9GAMM</name>
<reference evidence="6 7" key="1">
    <citation type="submission" date="2016-05" db="EMBL/GenBank/DDBJ databases">
        <title>Genomic Taxonomy of the Vibrionaceae.</title>
        <authorList>
            <person name="Gomez-Gil B."/>
            <person name="Enciso-Ibarra J."/>
        </authorList>
    </citation>
    <scope>NUCLEOTIDE SEQUENCE [LARGE SCALE GENOMIC DNA]</scope>
    <source>
        <strain evidence="6 7">CAIM 1920</strain>
    </source>
</reference>